<organism evidence="1 2">
    <name type="scientific">Aphanothece hegewaldii CCALA 016</name>
    <dbReference type="NCBI Taxonomy" id="2107694"/>
    <lineage>
        <taxon>Bacteria</taxon>
        <taxon>Bacillati</taxon>
        <taxon>Cyanobacteriota</taxon>
        <taxon>Cyanophyceae</taxon>
        <taxon>Oscillatoriophycideae</taxon>
        <taxon>Chroococcales</taxon>
        <taxon>Aphanothecaceae</taxon>
        <taxon>Aphanothece</taxon>
    </lineage>
</organism>
<proteinExistence type="predicted"/>
<dbReference type="OrthoDB" id="570991at2"/>
<accession>A0A2T1LT73</accession>
<dbReference type="AlphaFoldDB" id="A0A2T1LT73"/>
<keyword evidence="2" id="KW-1185">Reference proteome</keyword>
<reference evidence="1 2" key="2">
    <citation type="submission" date="2018-03" db="EMBL/GenBank/DDBJ databases">
        <authorList>
            <person name="Keele B.F."/>
        </authorList>
    </citation>
    <scope>NUCLEOTIDE SEQUENCE [LARGE SCALE GENOMIC DNA]</scope>
    <source>
        <strain evidence="1 2">CCALA 016</strain>
    </source>
</reference>
<dbReference type="RefSeq" id="WP_106458623.1">
    <property type="nucleotide sequence ID" value="NZ_PXOH01000029.1"/>
</dbReference>
<dbReference type="Proteomes" id="UP000239001">
    <property type="component" value="Unassembled WGS sequence"/>
</dbReference>
<reference evidence="1 2" key="1">
    <citation type="submission" date="2018-03" db="EMBL/GenBank/DDBJ databases">
        <title>The ancient ancestry and fast evolution of plastids.</title>
        <authorList>
            <person name="Moore K.R."/>
            <person name="Magnabosco C."/>
            <person name="Momper L."/>
            <person name="Gold D.A."/>
            <person name="Bosak T."/>
            <person name="Fournier G.P."/>
        </authorList>
    </citation>
    <scope>NUCLEOTIDE SEQUENCE [LARGE SCALE GENOMIC DNA]</scope>
    <source>
        <strain evidence="1 2">CCALA 016</strain>
    </source>
</reference>
<protein>
    <recommendedName>
        <fullName evidence="3">TIGR04255 family protein</fullName>
    </recommendedName>
</protein>
<name>A0A2T1LT73_9CHRO</name>
<sequence>MVAPLDINPETRSEAQVREIQDVAIGLAAKNLNPTILSVEFLKFSGIIPNDWELSAQPVMNPNFAQINFQNGVSIVAQPRTITFTAILNHPNLKDLKLPELVSNFIDKLPHAEYQGVGITTRSIVPFPSSPDAARQYITRTLLAPGLWQDFGLSPVQAGVNYLYQLDRCQLNININEAKVQLPDRRAIPAVLFAGSFNYSIETENEAERLLQLKSALNQWDNDLDTFRELVHKRFLGQQMSVFPSLMPH</sequence>
<dbReference type="EMBL" id="PXOH01000029">
    <property type="protein sequence ID" value="PSF33606.1"/>
    <property type="molecule type" value="Genomic_DNA"/>
</dbReference>
<comment type="caution">
    <text evidence="1">The sequence shown here is derived from an EMBL/GenBank/DDBJ whole genome shotgun (WGS) entry which is preliminary data.</text>
</comment>
<evidence type="ECO:0000313" key="1">
    <source>
        <dbReference type="EMBL" id="PSF33606.1"/>
    </source>
</evidence>
<evidence type="ECO:0008006" key="3">
    <source>
        <dbReference type="Google" id="ProtNLM"/>
    </source>
</evidence>
<evidence type="ECO:0000313" key="2">
    <source>
        <dbReference type="Proteomes" id="UP000239001"/>
    </source>
</evidence>
<gene>
    <name evidence="1" type="ORF">C7H19_19645</name>
</gene>